<accession>A0A5D8Z4C5</accession>
<keyword evidence="3" id="KW-1185">Reference proteome</keyword>
<evidence type="ECO:0000259" key="1">
    <source>
        <dbReference type="PROSITE" id="PS50883"/>
    </source>
</evidence>
<proteinExistence type="predicted"/>
<dbReference type="CDD" id="cd01948">
    <property type="entry name" value="EAL"/>
    <property type="match status" value="1"/>
</dbReference>
<dbReference type="Pfam" id="PF00563">
    <property type="entry name" value="EAL"/>
    <property type="match status" value="1"/>
</dbReference>
<comment type="caution">
    <text evidence="2">The sequence shown here is derived from an EMBL/GenBank/DDBJ whole genome shotgun (WGS) entry which is preliminary data.</text>
</comment>
<dbReference type="SUPFAM" id="SSF141868">
    <property type="entry name" value="EAL domain-like"/>
    <property type="match status" value="1"/>
</dbReference>
<dbReference type="OrthoDB" id="9812358at2"/>
<sequence length="274" mass="30527">MHRGVSRRQHSVEQRQIAVLQELRAALERKEFRLLFQPVFSRDLRLVALEALVRWEHPLRGLLPPSEFISICEESGLIVELGRRVLHEAAHHYAFLVPQGLGHVRLSVNVSAMQFAHGLLDDVRRVVEEFDLPFGALELELTESVIVDDPERAAQVMVALAELGVTIASAIADFGVGYSSLRYLKRLPIHRLKIDRSFVNDLESDESDRSICEAVIALARTLRLGVVAEGVESIFQRDWLRTSGAGELQGYLFAKPVSFAAATSAEPEPSAMAD</sequence>
<dbReference type="AlphaFoldDB" id="A0A5D8Z4C5"/>
<dbReference type="InterPro" id="IPR035919">
    <property type="entry name" value="EAL_sf"/>
</dbReference>
<organism evidence="2 3">
    <name type="scientific">Cognatilysobacter lacus</name>
    <dbReference type="NCBI Taxonomy" id="1643323"/>
    <lineage>
        <taxon>Bacteria</taxon>
        <taxon>Pseudomonadati</taxon>
        <taxon>Pseudomonadota</taxon>
        <taxon>Gammaproteobacteria</taxon>
        <taxon>Lysobacterales</taxon>
        <taxon>Lysobacteraceae</taxon>
        <taxon>Cognatilysobacter</taxon>
    </lineage>
</organism>
<dbReference type="InterPro" id="IPR050706">
    <property type="entry name" value="Cyclic-di-GMP_PDE-like"/>
</dbReference>
<dbReference type="InterPro" id="IPR001633">
    <property type="entry name" value="EAL_dom"/>
</dbReference>
<dbReference type="EMBL" id="VTRV01000093">
    <property type="protein sequence ID" value="TZF88952.1"/>
    <property type="molecule type" value="Genomic_DNA"/>
</dbReference>
<dbReference type="SMART" id="SM00052">
    <property type="entry name" value="EAL"/>
    <property type="match status" value="1"/>
</dbReference>
<reference evidence="2 3" key="1">
    <citation type="submission" date="2019-08" db="EMBL/GenBank/DDBJ databases">
        <title>Draft genome sequence of Lysobacter sp. UKS-15.</title>
        <authorList>
            <person name="Im W.-T."/>
        </authorList>
    </citation>
    <scope>NUCLEOTIDE SEQUENCE [LARGE SCALE GENOMIC DNA]</scope>
    <source>
        <strain evidence="2 3">UKS-15</strain>
    </source>
</reference>
<dbReference type="PROSITE" id="PS50883">
    <property type="entry name" value="EAL"/>
    <property type="match status" value="1"/>
</dbReference>
<name>A0A5D8Z4C5_9GAMM</name>
<dbReference type="GO" id="GO:0071111">
    <property type="term" value="F:cyclic-guanylate-specific phosphodiesterase activity"/>
    <property type="evidence" value="ECO:0007669"/>
    <property type="project" value="InterPro"/>
</dbReference>
<protein>
    <submittedName>
        <fullName evidence="2">EAL domain-containing protein</fullName>
    </submittedName>
</protein>
<feature type="domain" description="EAL" evidence="1">
    <location>
        <begin position="16"/>
        <end position="270"/>
    </location>
</feature>
<evidence type="ECO:0000313" key="3">
    <source>
        <dbReference type="Proteomes" id="UP000323164"/>
    </source>
</evidence>
<dbReference type="Proteomes" id="UP000323164">
    <property type="component" value="Unassembled WGS sequence"/>
</dbReference>
<gene>
    <name evidence="2" type="ORF">FW784_09245</name>
</gene>
<dbReference type="PANTHER" id="PTHR33121">
    <property type="entry name" value="CYCLIC DI-GMP PHOSPHODIESTERASE PDEF"/>
    <property type="match status" value="1"/>
</dbReference>
<dbReference type="PANTHER" id="PTHR33121:SF70">
    <property type="entry name" value="SIGNALING PROTEIN YKOW"/>
    <property type="match status" value="1"/>
</dbReference>
<evidence type="ECO:0000313" key="2">
    <source>
        <dbReference type="EMBL" id="TZF88952.1"/>
    </source>
</evidence>
<dbReference type="Gene3D" id="3.20.20.450">
    <property type="entry name" value="EAL domain"/>
    <property type="match status" value="1"/>
</dbReference>